<keyword evidence="3" id="KW-1185">Reference proteome</keyword>
<dbReference type="Proteomes" id="UP001422759">
    <property type="component" value="Unassembled WGS sequence"/>
</dbReference>
<organism evidence="2 3">
    <name type="scientific">Kitasatospora kazusensis</name>
    <dbReference type="NCBI Taxonomy" id="407974"/>
    <lineage>
        <taxon>Bacteria</taxon>
        <taxon>Bacillati</taxon>
        <taxon>Actinomycetota</taxon>
        <taxon>Actinomycetes</taxon>
        <taxon>Kitasatosporales</taxon>
        <taxon>Streptomycetaceae</taxon>
        <taxon>Kitasatospora</taxon>
    </lineage>
</organism>
<dbReference type="EMBL" id="BAAANT010000012">
    <property type="protein sequence ID" value="GAA2141679.1"/>
    <property type="molecule type" value="Genomic_DNA"/>
</dbReference>
<proteinExistence type="predicted"/>
<name>A0ABP5L6P1_9ACTN</name>
<reference evidence="3" key="1">
    <citation type="journal article" date="2019" name="Int. J. Syst. Evol. Microbiol.">
        <title>The Global Catalogue of Microorganisms (GCM) 10K type strain sequencing project: providing services to taxonomists for standard genome sequencing and annotation.</title>
        <authorList>
            <consortium name="The Broad Institute Genomics Platform"/>
            <consortium name="The Broad Institute Genome Sequencing Center for Infectious Disease"/>
            <person name="Wu L."/>
            <person name="Ma J."/>
        </authorList>
    </citation>
    <scope>NUCLEOTIDE SEQUENCE [LARGE SCALE GENOMIC DNA]</scope>
    <source>
        <strain evidence="3">JCM 14560</strain>
    </source>
</reference>
<dbReference type="Pfam" id="PF19575">
    <property type="entry name" value="HTH_58"/>
    <property type="match status" value="1"/>
</dbReference>
<dbReference type="InterPro" id="IPR045745">
    <property type="entry name" value="HTH_58_Actinobacteria-type"/>
</dbReference>
<sequence length="90" mass="10056">MGPRIYYVIPGTFTEPGALDGPDPEVPTKEAWDALIKRYADGESVHALSRELGRSDAWLRRRLVQRGVQLRDRRQAGEALRLRGSGRSPG</sequence>
<evidence type="ECO:0000259" key="1">
    <source>
        <dbReference type="Pfam" id="PF19575"/>
    </source>
</evidence>
<evidence type="ECO:0000313" key="2">
    <source>
        <dbReference type="EMBL" id="GAA2141679.1"/>
    </source>
</evidence>
<accession>A0ABP5L6P1</accession>
<dbReference type="Gene3D" id="1.10.10.60">
    <property type="entry name" value="Homeodomain-like"/>
    <property type="match status" value="1"/>
</dbReference>
<evidence type="ECO:0000313" key="3">
    <source>
        <dbReference type="Proteomes" id="UP001422759"/>
    </source>
</evidence>
<protein>
    <recommendedName>
        <fullName evidence="1">Helix-turn-helix domain-containing protein</fullName>
    </recommendedName>
</protein>
<dbReference type="RefSeq" id="WP_344464243.1">
    <property type="nucleotide sequence ID" value="NZ_BAAANT010000012.1"/>
</dbReference>
<feature type="domain" description="Helix-turn-helix" evidence="1">
    <location>
        <begin position="34"/>
        <end position="73"/>
    </location>
</feature>
<comment type="caution">
    <text evidence="2">The sequence shown here is derived from an EMBL/GenBank/DDBJ whole genome shotgun (WGS) entry which is preliminary data.</text>
</comment>
<gene>
    <name evidence="2" type="ORF">GCM10009760_26100</name>
</gene>